<reference evidence="6 7" key="1">
    <citation type="submission" date="2018-09" db="EMBL/GenBank/DDBJ databases">
        <title>Paenibacillus aracenensis nov. sp. isolated from a cave in southern Spain.</title>
        <authorList>
            <person name="Jurado V."/>
            <person name="Gutierrez-Patricio S."/>
            <person name="Gonzalez-Pimentel J.L."/>
            <person name="Miller A.Z."/>
            <person name="Laiz L."/>
            <person name="Saiz-Jimenez C."/>
        </authorList>
    </citation>
    <scope>NUCLEOTIDE SEQUENCE [LARGE SCALE GENOMIC DNA]</scope>
    <source>
        <strain evidence="6 7">JCM 19203</strain>
    </source>
</reference>
<keyword evidence="2" id="KW-0238">DNA-binding</keyword>
<gene>
    <name evidence="6" type="ORF">D3P09_24570</name>
</gene>
<dbReference type="InterPro" id="IPR050679">
    <property type="entry name" value="Bact_HTH_transcr_reg"/>
</dbReference>
<dbReference type="EMBL" id="QXQB01000007">
    <property type="protein sequence ID" value="RJX37089.1"/>
    <property type="molecule type" value="Genomic_DNA"/>
</dbReference>
<comment type="caution">
    <text evidence="6">The sequence shown here is derived from an EMBL/GenBank/DDBJ whole genome shotgun (WGS) entry which is preliminary data.</text>
</comment>
<keyword evidence="3" id="KW-0804">Transcription</keyword>
<dbReference type="AlphaFoldDB" id="A0A3A6PG92"/>
<dbReference type="InterPro" id="IPR036388">
    <property type="entry name" value="WH-like_DNA-bd_sf"/>
</dbReference>
<sequence>MDIKPGHLPKAKKPLYLTVYDELFKMIMSGVFPSNSQLPTEPELAKMFDVSRMTLRQALALLQDDGLVTSVHGKGNFVTRSRLVQRNDGLETIGNPIYKCHTEDIDHVDIQFRLDLESDYTKEVLKRKATAVVAIERWYMSKGQAVAYGFTFMAIEAVTELNLDLQNEEQLLDMLENKVYDLANSATVEVKHSTVMNTSSQKYKLDAGEGCDLLLESLYINEQYPIVYNKYYIPKEFSQIVINASKN</sequence>
<evidence type="ECO:0000313" key="6">
    <source>
        <dbReference type="EMBL" id="RJX37089.1"/>
    </source>
</evidence>
<proteinExistence type="predicted"/>
<evidence type="ECO:0000256" key="4">
    <source>
        <dbReference type="SAM" id="Coils"/>
    </source>
</evidence>
<evidence type="ECO:0000256" key="3">
    <source>
        <dbReference type="ARBA" id="ARBA00023163"/>
    </source>
</evidence>
<dbReference type="InterPro" id="IPR028978">
    <property type="entry name" value="Chorismate_lyase_/UTRA_dom_sf"/>
</dbReference>
<keyword evidence="7" id="KW-1185">Reference proteome</keyword>
<dbReference type="InterPro" id="IPR000524">
    <property type="entry name" value="Tscrpt_reg_HTH_GntR"/>
</dbReference>
<dbReference type="GO" id="GO:0003700">
    <property type="term" value="F:DNA-binding transcription factor activity"/>
    <property type="evidence" value="ECO:0007669"/>
    <property type="project" value="InterPro"/>
</dbReference>
<organism evidence="6 7">
    <name type="scientific">Paenibacillus pinisoli</name>
    <dbReference type="NCBI Taxonomy" id="1276110"/>
    <lineage>
        <taxon>Bacteria</taxon>
        <taxon>Bacillati</taxon>
        <taxon>Bacillota</taxon>
        <taxon>Bacilli</taxon>
        <taxon>Bacillales</taxon>
        <taxon>Paenibacillaceae</taxon>
        <taxon>Paenibacillus</taxon>
    </lineage>
</organism>
<evidence type="ECO:0000256" key="2">
    <source>
        <dbReference type="ARBA" id="ARBA00023125"/>
    </source>
</evidence>
<feature type="domain" description="HTH gntR-type" evidence="5">
    <location>
        <begin position="13"/>
        <end position="81"/>
    </location>
</feature>
<dbReference type="CDD" id="cd07377">
    <property type="entry name" value="WHTH_GntR"/>
    <property type="match status" value="1"/>
</dbReference>
<dbReference type="RefSeq" id="WP_120114086.1">
    <property type="nucleotide sequence ID" value="NZ_QXQB01000007.1"/>
</dbReference>
<name>A0A3A6PG92_9BACL</name>
<dbReference type="InterPro" id="IPR036390">
    <property type="entry name" value="WH_DNA-bd_sf"/>
</dbReference>
<dbReference type="PROSITE" id="PS50949">
    <property type="entry name" value="HTH_GNTR"/>
    <property type="match status" value="1"/>
</dbReference>
<dbReference type="PRINTS" id="PR00035">
    <property type="entry name" value="HTHGNTR"/>
</dbReference>
<dbReference type="PANTHER" id="PTHR44846">
    <property type="entry name" value="MANNOSYL-D-GLYCERATE TRANSPORT/METABOLISM SYSTEM REPRESSOR MNGR-RELATED"/>
    <property type="match status" value="1"/>
</dbReference>
<dbReference type="SMART" id="SM00345">
    <property type="entry name" value="HTH_GNTR"/>
    <property type="match status" value="1"/>
</dbReference>
<protein>
    <submittedName>
        <fullName evidence="6">GntR family transcriptional regulator</fullName>
    </submittedName>
</protein>
<keyword evidence="4" id="KW-0175">Coiled coil</keyword>
<evidence type="ECO:0000259" key="5">
    <source>
        <dbReference type="PROSITE" id="PS50949"/>
    </source>
</evidence>
<dbReference type="OrthoDB" id="9815017at2"/>
<feature type="coiled-coil region" evidence="4">
    <location>
        <begin position="158"/>
        <end position="185"/>
    </location>
</feature>
<evidence type="ECO:0000256" key="1">
    <source>
        <dbReference type="ARBA" id="ARBA00023015"/>
    </source>
</evidence>
<dbReference type="PANTHER" id="PTHR44846:SF1">
    <property type="entry name" value="MANNOSYL-D-GLYCERATE TRANSPORT_METABOLISM SYSTEM REPRESSOR MNGR-RELATED"/>
    <property type="match status" value="1"/>
</dbReference>
<dbReference type="Gene3D" id="1.10.10.10">
    <property type="entry name" value="Winged helix-like DNA-binding domain superfamily/Winged helix DNA-binding domain"/>
    <property type="match status" value="1"/>
</dbReference>
<dbReference type="GO" id="GO:0045892">
    <property type="term" value="P:negative regulation of DNA-templated transcription"/>
    <property type="evidence" value="ECO:0007669"/>
    <property type="project" value="TreeGrafter"/>
</dbReference>
<dbReference type="Proteomes" id="UP000267798">
    <property type="component" value="Unassembled WGS sequence"/>
</dbReference>
<evidence type="ECO:0000313" key="7">
    <source>
        <dbReference type="Proteomes" id="UP000267798"/>
    </source>
</evidence>
<dbReference type="SUPFAM" id="SSF64288">
    <property type="entry name" value="Chorismate lyase-like"/>
    <property type="match status" value="1"/>
</dbReference>
<keyword evidence="1" id="KW-0805">Transcription regulation</keyword>
<dbReference type="GO" id="GO:0003677">
    <property type="term" value="F:DNA binding"/>
    <property type="evidence" value="ECO:0007669"/>
    <property type="project" value="UniProtKB-KW"/>
</dbReference>
<dbReference type="Pfam" id="PF00392">
    <property type="entry name" value="GntR"/>
    <property type="match status" value="1"/>
</dbReference>
<accession>A0A3A6PG92</accession>
<dbReference type="SUPFAM" id="SSF46785">
    <property type="entry name" value="Winged helix' DNA-binding domain"/>
    <property type="match status" value="1"/>
</dbReference>